<keyword evidence="3" id="KW-0677">Repeat</keyword>
<evidence type="ECO:0000313" key="7">
    <source>
        <dbReference type="Proteomes" id="UP000738325"/>
    </source>
</evidence>
<keyword evidence="2" id="KW-0433">Leucine-rich repeat</keyword>
<keyword evidence="4" id="KW-0175">Coiled coil</keyword>
<dbReference type="Proteomes" id="UP000738325">
    <property type="component" value="Unassembled WGS sequence"/>
</dbReference>
<dbReference type="GO" id="GO:0048471">
    <property type="term" value="C:perinuclear region of cytoplasm"/>
    <property type="evidence" value="ECO:0007669"/>
    <property type="project" value="TreeGrafter"/>
</dbReference>
<evidence type="ECO:0000313" key="6">
    <source>
        <dbReference type="EMBL" id="KAG0311255.1"/>
    </source>
</evidence>
<evidence type="ECO:0000256" key="2">
    <source>
        <dbReference type="ARBA" id="ARBA00022614"/>
    </source>
</evidence>
<dbReference type="OrthoDB" id="120976at2759"/>
<evidence type="ECO:0000256" key="5">
    <source>
        <dbReference type="SAM" id="MobiDB-lite"/>
    </source>
</evidence>
<dbReference type="GO" id="GO:0005829">
    <property type="term" value="C:cytosol"/>
    <property type="evidence" value="ECO:0007669"/>
    <property type="project" value="TreeGrafter"/>
</dbReference>
<dbReference type="GO" id="GO:0005634">
    <property type="term" value="C:nucleus"/>
    <property type="evidence" value="ECO:0007669"/>
    <property type="project" value="TreeGrafter"/>
</dbReference>
<dbReference type="GO" id="GO:0031267">
    <property type="term" value="F:small GTPase binding"/>
    <property type="evidence" value="ECO:0007669"/>
    <property type="project" value="TreeGrafter"/>
</dbReference>
<dbReference type="InterPro" id="IPR032675">
    <property type="entry name" value="LRR_dom_sf"/>
</dbReference>
<comment type="caution">
    <text evidence="6">The sequence shown here is derived from an EMBL/GenBank/DDBJ whole genome shotgun (WGS) entry which is preliminary data.</text>
</comment>
<dbReference type="GO" id="GO:0005096">
    <property type="term" value="F:GTPase activator activity"/>
    <property type="evidence" value="ECO:0007669"/>
    <property type="project" value="UniProtKB-KW"/>
</dbReference>
<dbReference type="PANTHER" id="PTHR24113:SF12">
    <property type="entry name" value="RAN GTPASE-ACTIVATING PROTEIN 1"/>
    <property type="match status" value="1"/>
</dbReference>
<dbReference type="SUPFAM" id="SSF52047">
    <property type="entry name" value="RNI-like"/>
    <property type="match status" value="3"/>
</dbReference>
<name>A0A9P6R529_9FUNG</name>
<dbReference type="GO" id="GO:0006913">
    <property type="term" value="P:nucleocytoplasmic transport"/>
    <property type="evidence" value="ECO:0007669"/>
    <property type="project" value="TreeGrafter"/>
</dbReference>
<protein>
    <recommendedName>
        <fullName evidence="8">RNI-like protein</fullName>
    </recommendedName>
</protein>
<gene>
    <name evidence="6" type="ORF">BGZ99_010307</name>
</gene>
<evidence type="ECO:0000256" key="4">
    <source>
        <dbReference type="SAM" id="Coils"/>
    </source>
</evidence>
<dbReference type="Gene3D" id="3.80.10.10">
    <property type="entry name" value="Ribonuclease Inhibitor"/>
    <property type="match status" value="5"/>
</dbReference>
<dbReference type="Pfam" id="PF13516">
    <property type="entry name" value="LRR_6"/>
    <property type="match status" value="16"/>
</dbReference>
<accession>A0A9P6R529</accession>
<proteinExistence type="predicted"/>
<reference evidence="6" key="1">
    <citation type="journal article" date="2020" name="Fungal Divers.">
        <title>Resolving the Mortierellaceae phylogeny through synthesis of multi-gene phylogenetics and phylogenomics.</title>
        <authorList>
            <person name="Vandepol N."/>
            <person name="Liber J."/>
            <person name="Desiro A."/>
            <person name="Na H."/>
            <person name="Kennedy M."/>
            <person name="Barry K."/>
            <person name="Grigoriev I.V."/>
            <person name="Miller A.N."/>
            <person name="O'Donnell K."/>
            <person name="Stajich J.E."/>
            <person name="Bonito G."/>
        </authorList>
    </citation>
    <scope>NUCLEOTIDE SEQUENCE</scope>
    <source>
        <strain evidence="6">REB-010B</strain>
    </source>
</reference>
<evidence type="ECO:0008006" key="8">
    <source>
        <dbReference type="Google" id="ProtNLM"/>
    </source>
</evidence>
<dbReference type="EMBL" id="JAAAIP010000951">
    <property type="protein sequence ID" value="KAG0311255.1"/>
    <property type="molecule type" value="Genomic_DNA"/>
</dbReference>
<dbReference type="SMART" id="SM00368">
    <property type="entry name" value="LRR_RI"/>
    <property type="match status" value="19"/>
</dbReference>
<keyword evidence="1" id="KW-0343">GTPase activation</keyword>
<dbReference type="CDD" id="cd00116">
    <property type="entry name" value="LRR_RI"/>
    <property type="match status" value="2"/>
</dbReference>
<evidence type="ECO:0000256" key="1">
    <source>
        <dbReference type="ARBA" id="ARBA00022468"/>
    </source>
</evidence>
<dbReference type="InterPro" id="IPR001611">
    <property type="entry name" value="Leu-rich_rpt"/>
</dbReference>
<dbReference type="AlphaFoldDB" id="A0A9P6R529"/>
<sequence length="1196" mass="129860">MTQQLYQQFRQADKTQKVPVRTLNILGTSDTSPPQCIAFYPDKTLDVFTDEPQFDKGNTVTHCSTRGELDIRTLEDPRLTSSRLVPFVAHNVEQTTMIKSENQDIQRRMLSLLLKAEDKEDKILEYQERILKLQLEAREKDDKILALQMEAKEKDDKMLVLQLEAKVKDDKMLEMQQQALDRLALIYKQGTAILTQTYELHEYPIPRLFIVLPKNSSKFDPSSHLNDQFRLYFLCECGEHTKVFGSENTDITHNIHLAKHEGYDLQRPKEFVQKYGRYMLTLLDVIKHGITFASVAVPALAAVKAPSIIDIFKDPLKAVSQSDIDHSIKYLQGLVDTNLKDQVNSSTSWDALEGADLRHLEEFIKDKDKHRVLGNLYRIVTPDGHVKWVCIDHYSLTYMEKEQLAFAKAVEANGGSYEPQLGQAVVKLGSKIRTKEFFDALAKARRIYDLDIVFDWECGKTDLEILEEALEKSRVSILRLNLRRFRTSLGRKILPTSTRYDILLRIMELPNMRMIHIALPREYIKISEFQPKRLSRLHQLSLDIARNTMGVKEIKALAKALETNSTLTSLDFWGNSIGDSGAQVLSVALKMNATLVSLNLQHNSIKGDGVQALSEALKINSTLITLNLRDNSVGDNGAQALSQALKINSTLITLNLRDNSVGDSGAQALSQALKINSTVLNLDLKGNSIGFGGALAMFLARRINPTPITINLENNLIKNSAALVLSKALRINSTLTILDLVTNSIGDNGAQALSEALKINSTLTSLDLDTNSIGDNGAQALSEALKINSTLTILDLNRNSIGGNGAQALSEALKINSTLTKVSLNANSIEDNGVRALSEALKINSTLNKLDLDTNSIGDNGAQALSEALKINSTLTALVLKTNSIGDNGVRALSEALKINSTLTKLSLNANSIGDNGVRALSEALKINSTLNKLDLDTNSIGDNGAQALSEALKINSTLTALGLNRNSIGGHGAQALSEALKINSTLTILGLNMNSIGDNGAQALSGALKINSTLTKLSLNANSIGDNGHQALSKALKINSTLTYLDLDTNSIGDNGAHALEQALIVEERKPEPPAPVIEKAVPPPKPIKPIFQKFPTPFASAQPASVSLRLTVRRTTSTNDSPVSPGAGGETSSAASFTGVAGAAGAAGAPTPGVAPPAKGVKSLSTHFGLFQGVPASGSNNSAALEPEIAKLRH</sequence>
<dbReference type="PANTHER" id="PTHR24113">
    <property type="entry name" value="RAN GTPASE-ACTIVATING PROTEIN 1"/>
    <property type="match status" value="1"/>
</dbReference>
<dbReference type="InterPro" id="IPR027038">
    <property type="entry name" value="RanGap"/>
</dbReference>
<feature type="coiled-coil region" evidence="4">
    <location>
        <begin position="102"/>
        <end position="143"/>
    </location>
</feature>
<evidence type="ECO:0000256" key="3">
    <source>
        <dbReference type="ARBA" id="ARBA00022737"/>
    </source>
</evidence>
<keyword evidence="7" id="KW-1185">Reference proteome</keyword>
<feature type="region of interest" description="Disordered" evidence="5">
    <location>
        <begin position="1117"/>
        <end position="1136"/>
    </location>
</feature>
<feature type="region of interest" description="Disordered" evidence="5">
    <location>
        <begin position="1174"/>
        <end position="1196"/>
    </location>
</feature>
<organism evidence="6 7">
    <name type="scientific">Dissophora globulifera</name>
    <dbReference type="NCBI Taxonomy" id="979702"/>
    <lineage>
        <taxon>Eukaryota</taxon>
        <taxon>Fungi</taxon>
        <taxon>Fungi incertae sedis</taxon>
        <taxon>Mucoromycota</taxon>
        <taxon>Mortierellomycotina</taxon>
        <taxon>Mortierellomycetes</taxon>
        <taxon>Mortierellales</taxon>
        <taxon>Mortierellaceae</taxon>
        <taxon>Dissophora</taxon>
    </lineage>
</organism>